<evidence type="ECO:0000256" key="1">
    <source>
        <dbReference type="SAM" id="Phobius"/>
    </source>
</evidence>
<gene>
    <name evidence="3" type="ORF">DAVIS_03251</name>
</gene>
<sequence length="313" mass="35202">MSAYGGHVVATAVVARKVRPEHVESYRAWQSEIDAATSSSPGFIGTETIPPVPGIHDDWVIIFRFDSKENLSYWMQSERRRELLERGDRLLETPAEEHTMVGGRPAAHVVTVVASTTPRPGRETEFLAAEKALETAARSFDGFTGYELLEPAHDGGAWTSLYRFTEPRYADEWLTSHTRAKLLAELNQHIERNVVRKVPSAFGSWFSFNEVDGANTPNWKQSMTVLLMLYPTIMCISYLMTYLQDRGVPFFLRTFTSNILSTITLGFLLMPLATRALSFWLNPGVPTRITIRGTILVVVLYAVLLGFWALVTL</sequence>
<dbReference type="EMBL" id="PEDF01000100">
    <property type="protein sequence ID" value="RFZ39730.1"/>
    <property type="molecule type" value="Genomic_DNA"/>
</dbReference>
<dbReference type="Proteomes" id="UP000257451">
    <property type="component" value="Unassembled WGS sequence"/>
</dbReference>
<dbReference type="AlphaFoldDB" id="A0A3E2MU97"/>
<dbReference type="RefSeq" id="WP_117432570.1">
    <property type="nucleotide sequence ID" value="NZ_PEDF01000100.1"/>
</dbReference>
<keyword evidence="1" id="KW-0812">Transmembrane</keyword>
<dbReference type="SUPFAM" id="SSF54909">
    <property type="entry name" value="Dimeric alpha+beta barrel"/>
    <property type="match status" value="2"/>
</dbReference>
<dbReference type="PANTHER" id="PTHR40057">
    <property type="entry name" value="SLR1162 PROTEIN"/>
    <property type="match status" value="1"/>
</dbReference>
<feature type="transmembrane region" description="Helical" evidence="1">
    <location>
        <begin position="289"/>
        <end position="311"/>
    </location>
</feature>
<protein>
    <submittedName>
        <fullName evidence="3">Antibiotic biosynthesis monooxygenase</fullName>
    </submittedName>
</protein>
<dbReference type="InterPro" id="IPR038762">
    <property type="entry name" value="ABM_predict"/>
</dbReference>
<keyword evidence="3" id="KW-0503">Monooxygenase</keyword>
<dbReference type="GO" id="GO:0004497">
    <property type="term" value="F:monooxygenase activity"/>
    <property type="evidence" value="ECO:0007669"/>
    <property type="project" value="UniProtKB-KW"/>
</dbReference>
<evidence type="ECO:0000313" key="4">
    <source>
        <dbReference type="Proteomes" id="UP000257451"/>
    </source>
</evidence>
<feature type="domain" description="ABM" evidence="2">
    <location>
        <begin position="10"/>
        <end position="100"/>
    </location>
</feature>
<name>A0A3E2MU97_MYCMR</name>
<proteinExistence type="predicted"/>
<dbReference type="InterPro" id="IPR011008">
    <property type="entry name" value="Dimeric_a/b-barrel"/>
</dbReference>
<dbReference type="InterPro" id="IPR007138">
    <property type="entry name" value="ABM_dom"/>
</dbReference>
<dbReference type="PANTHER" id="PTHR40057:SF1">
    <property type="entry name" value="SLR1162 PROTEIN"/>
    <property type="match status" value="1"/>
</dbReference>
<keyword evidence="3" id="KW-0560">Oxidoreductase</keyword>
<evidence type="ECO:0000259" key="2">
    <source>
        <dbReference type="PROSITE" id="PS51725"/>
    </source>
</evidence>
<dbReference type="PROSITE" id="PS51725">
    <property type="entry name" value="ABM"/>
    <property type="match status" value="1"/>
</dbReference>
<evidence type="ECO:0000313" key="3">
    <source>
        <dbReference type="EMBL" id="RFZ39730.1"/>
    </source>
</evidence>
<keyword evidence="1" id="KW-0472">Membrane</keyword>
<reference evidence="3 4" key="1">
    <citation type="journal article" date="2018" name="Sci. Rep.">
        <title>Extensive genomic diversity among Mycobacterium marinum strains revealed by whole genome sequencing.</title>
        <authorList>
            <person name="Das S."/>
            <person name="Pettersson B.M."/>
            <person name="Behra P.R."/>
            <person name="Mallick A."/>
            <person name="Cheramie M."/>
            <person name="Ramesh M."/>
            <person name="Shirreff L."/>
            <person name="DuCote T."/>
            <person name="Dasgupta S."/>
            <person name="Ennis D.G."/>
            <person name="Kirsebom L.A."/>
        </authorList>
    </citation>
    <scope>NUCLEOTIDE SEQUENCE [LARGE SCALE GENOMIC DNA]</scope>
    <source>
        <strain evidence="3 4">Davis1</strain>
    </source>
</reference>
<keyword evidence="1" id="KW-1133">Transmembrane helix</keyword>
<dbReference type="Gene3D" id="3.30.70.100">
    <property type="match status" value="2"/>
</dbReference>
<organism evidence="3 4">
    <name type="scientific">Mycobacterium marinum</name>
    <dbReference type="NCBI Taxonomy" id="1781"/>
    <lineage>
        <taxon>Bacteria</taxon>
        <taxon>Bacillati</taxon>
        <taxon>Actinomycetota</taxon>
        <taxon>Actinomycetes</taxon>
        <taxon>Mycobacteriales</taxon>
        <taxon>Mycobacteriaceae</taxon>
        <taxon>Mycobacterium</taxon>
        <taxon>Mycobacterium ulcerans group</taxon>
    </lineage>
</organism>
<dbReference type="Pfam" id="PF03992">
    <property type="entry name" value="ABM"/>
    <property type="match status" value="1"/>
</dbReference>
<comment type="caution">
    <text evidence="3">The sequence shown here is derived from an EMBL/GenBank/DDBJ whole genome shotgun (WGS) entry which is preliminary data.</text>
</comment>
<accession>A0A3E2MU97</accession>
<feature type="transmembrane region" description="Helical" evidence="1">
    <location>
        <begin position="223"/>
        <end position="243"/>
    </location>
</feature>